<evidence type="ECO:0000256" key="1">
    <source>
        <dbReference type="ARBA" id="ARBA00001933"/>
    </source>
</evidence>
<dbReference type="Proteomes" id="UP000005940">
    <property type="component" value="Chromosome"/>
</dbReference>
<dbReference type="EMBL" id="CP029159">
    <property type="protein sequence ID" value="QKM66169.1"/>
    <property type="molecule type" value="Genomic_DNA"/>
</dbReference>
<dbReference type="PANTHER" id="PTHR11986">
    <property type="entry name" value="AMINOTRANSFERASE CLASS III"/>
    <property type="match status" value="1"/>
</dbReference>
<comment type="cofactor">
    <cofactor evidence="1">
        <name>pyridoxal 5'-phosphate</name>
        <dbReference type="ChEBI" id="CHEBI:597326"/>
    </cofactor>
</comment>
<keyword evidence="6" id="KW-1185">Reference proteome</keyword>
<dbReference type="GO" id="GO:0042802">
    <property type="term" value="F:identical protein binding"/>
    <property type="evidence" value="ECO:0007669"/>
    <property type="project" value="TreeGrafter"/>
</dbReference>
<dbReference type="AlphaFoldDB" id="A0A7G3UA05"/>
<organism evidence="5 6">
    <name type="scientific">Streptomyces tsukubensis (strain DSM 42081 / NBRC 108919 / NRRL 18488 / 9993)</name>
    <dbReference type="NCBI Taxonomy" id="1114943"/>
    <lineage>
        <taxon>Bacteria</taxon>
        <taxon>Bacillati</taxon>
        <taxon>Actinomycetota</taxon>
        <taxon>Actinomycetes</taxon>
        <taxon>Kitasatosporales</taxon>
        <taxon>Streptomycetaceae</taxon>
        <taxon>Streptomyces</taxon>
    </lineage>
</organism>
<dbReference type="Gene3D" id="3.40.640.10">
    <property type="entry name" value="Type I PLP-dependent aspartate aminotransferase-like (Major domain)"/>
    <property type="match status" value="2"/>
</dbReference>
<keyword evidence="4" id="KW-0663">Pyridoxal phosphate</keyword>
<dbReference type="InterPro" id="IPR015424">
    <property type="entry name" value="PyrdxlP-dep_Trfase"/>
</dbReference>
<dbReference type="Gene3D" id="3.90.1150.10">
    <property type="entry name" value="Aspartate Aminotransferase, domain 1"/>
    <property type="match status" value="2"/>
</dbReference>
<evidence type="ECO:0000256" key="3">
    <source>
        <dbReference type="ARBA" id="ARBA00022679"/>
    </source>
</evidence>
<sequence length="764" mass="80320">MDATTTSPPPPVPAKYAERFLEDMLSAWCLDVEYTRARGDTLYYTDDDGTERAVTDFVGGFGSLLLGHHHPAVTARMRQLLDGETPVHAQFSLRTQAHQVAARLNEILRREFAGVPDAPAGGYSAVFANSGAEAVEAALKHAELERVNRLAALEEELTARLRATADAVRDGSAVLGARLRTAIGGLAADAPPGVAADALRTALGVRNARALRRPPLFLALTGGFHGKLSGSVQITHNPAFREPFAGLGPRAVFVPADRPAELQRAIARETVNVLDTTTADGVVDLVERPVPVFAAMFVEPVLGEGGVVPLRADDALALRRICASHGIPLVVDEIQTGFGRCGAFFASSLIGLRPDYLTLAKGIGGGIAKSSVLLVRSDRYRPEFELAHSSTYAKDSLSCSVALTVLDLLEADGGQLYERAAERGRAIRSALEEVRKEYPDVVADVRGPGLLLGIEFHDQSDAASPYLRDLARRGHFGFAVSGYLLREHDLRLMPTGSAPHTLRIEPSAGISDARIGHLAGALRDLCGIIRNQDAHLLVRALVGRAGAGSRRTVKDFRRAEPTAEPAVEPATEPGPVPRIAYLVELGEPEALRAYDPSLADLDDTALDAFVQRSAVAGAWAPLPPVRFHTPKGRAADLVVHPLPAPRTAAHPPAELVAGAVRAAVATGSTVIALSPRAAASGDHARPGLHLTTGECLGGRTVSTGPGGASLPPGFTGDGTLPGAVAEALLTAFAGPDALRCDGSDADAERTAAEHGLRLGAVNPR</sequence>
<proteinExistence type="predicted"/>
<dbReference type="RefSeq" id="WP_130585157.1">
    <property type="nucleotide sequence ID" value="NZ_CP029159.1"/>
</dbReference>
<accession>A0A7G3UA05</accession>
<dbReference type="InterPro" id="IPR015422">
    <property type="entry name" value="PyrdxlP-dep_Trfase_small"/>
</dbReference>
<dbReference type="SUPFAM" id="SSF53383">
    <property type="entry name" value="PLP-dependent transferases"/>
    <property type="match status" value="1"/>
</dbReference>
<dbReference type="GO" id="GO:0030170">
    <property type="term" value="F:pyridoxal phosphate binding"/>
    <property type="evidence" value="ECO:0007669"/>
    <property type="project" value="InterPro"/>
</dbReference>
<evidence type="ECO:0000256" key="2">
    <source>
        <dbReference type="ARBA" id="ARBA00022576"/>
    </source>
</evidence>
<evidence type="ECO:0000256" key="4">
    <source>
        <dbReference type="ARBA" id="ARBA00022898"/>
    </source>
</evidence>
<dbReference type="Pfam" id="PF00202">
    <property type="entry name" value="Aminotran_3"/>
    <property type="match status" value="1"/>
</dbReference>
<evidence type="ECO:0000313" key="5">
    <source>
        <dbReference type="EMBL" id="QKM66169.1"/>
    </source>
</evidence>
<dbReference type="InterPro" id="IPR050103">
    <property type="entry name" value="Class-III_PLP-dep_AT"/>
</dbReference>
<keyword evidence="2 5" id="KW-0032">Aminotransferase</keyword>
<evidence type="ECO:0000313" key="6">
    <source>
        <dbReference type="Proteomes" id="UP000005940"/>
    </source>
</evidence>
<protein>
    <submittedName>
        <fullName evidence="5">Aspartate aminotransferase family protein</fullName>
    </submittedName>
</protein>
<reference evidence="5 6" key="1">
    <citation type="journal article" date="2012" name="J. Bacteriol.">
        <title>Draft genome of Streptomyces tsukubaensis NRRL 18488, the producer of the clinically important immunosuppressant tacrolimus (FK506).</title>
        <authorList>
            <person name="Barreiro C."/>
            <person name="Prieto C."/>
            <person name="Sola-Landa A."/>
            <person name="Solera E."/>
            <person name="Martinez-Castro M."/>
            <person name="Perez-Redondo R."/>
            <person name="Garcia-Estrada C."/>
            <person name="Aparicio J.F."/>
            <person name="Fernandez-Martinez L.T."/>
            <person name="Santos-Aberturas J."/>
            <person name="Salehi-Najafabadi Z."/>
            <person name="Rodriguez-Garcia A."/>
            <person name="Tauch A."/>
            <person name="Martin J.F."/>
        </authorList>
    </citation>
    <scope>NUCLEOTIDE SEQUENCE [LARGE SCALE GENOMIC DNA]</scope>
    <source>
        <strain evidence="6">DSM 42081 / NBRC 108919 / NRRL 18488 / 9993</strain>
    </source>
</reference>
<dbReference type="InterPro" id="IPR015421">
    <property type="entry name" value="PyrdxlP-dep_Trfase_major"/>
</dbReference>
<gene>
    <name evidence="5" type="ORF">STSU_002320</name>
</gene>
<dbReference type="PANTHER" id="PTHR11986:SF79">
    <property type="entry name" value="ACETYLORNITHINE AMINOTRANSFERASE, MITOCHONDRIAL"/>
    <property type="match status" value="1"/>
</dbReference>
<dbReference type="GO" id="GO:0008483">
    <property type="term" value="F:transaminase activity"/>
    <property type="evidence" value="ECO:0007669"/>
    <property type="project" value="UniProtKB-KW"/>
</dbReference>
<dbReference type="InterPro" id="IPR005814">
    <property type="entry name" value="Aminotrans_3"/>
</dbReference>
<keyword evidence="3" id="KW-0808">Transferase</keyword>
<name>A0A7G3UA05_STRT9</name>